<feature type="domain" description="EcoEI R protein C-terminal" evidence="1">
    <location>
        <begin position="4"/>
        <end position="76"/>
    </location>
</feature>
<dbReference type="GO" id="GO:0006304">
    <property type="term" value="P:DNA modification"/>
    <property type="evidence" value="ECO:0007669"/>
    <property type="project" value="InterPro"/>
</dbReference>
<dbReference type="Pfam" id="PF08463">
    <property type="entry name" value="EcoEI_R_C"/>
    <property type="match status" value="1"/>
</dbReference>
<accession>B1C2T2</accession>
<evidence type="ECO:0000313" key="2">
    <source>
        <dbReference type="EMBL" id="EDS74767.1"/>
    </source>
</evidence>
<gene>
    <name evidence="2" type="ORF">CLOSPI_01544</name>
</gene>
<reference evidence="2" key="2">
    <citation type="submission" date="2014-06" db="EMBL/GenBank/DDBJ databases">
        <title>Draft genome sequence of Clostridium spiroforme (DSM 1552).</title>
        <authorList>
            <person name="Sudarsanam P."/>
            <person name="Ley R."/>
            <person name="Guruge J."/>
            <person name="Turnbaugh P.J."/>
            <person name="Mahowald M."/>
            <person name="Liep D."/>
            <person name="Gordon J."/>
        </authorList>
    </citation>
    <scope>NUCLEOTIDE SEQUENCE</scope>
    <source>
        <strain evidence="2">DSM 1552</strain>
    </source>
</reference>
<name>B1C2T2_9FIRM</name>
<dbReference type="GO" id="GO:0003824">
    <property type="term" value="F:catalytic activity"/>
    <property type="evidence" value="ECO:0007669"/>
    <property type="project" value="InterPro"/>
</dbReference>
<dbReference type="eggNOG" id="COG4096">
    <property type="taxonomic scope" value="Bacteria"/>
</dbReference>
<evidence type="ECO:0000313" key="3">
    <source>
        <dbReference type="Proteomes" id="UP000004910"/>
    </source>
</evidence>
<comment type="caution">
    <text evidence="2">The sequence shown here is derived from an EMBL/GenBank/DDBJ whole genome shotgun (WGS) entry which is preliminary data.</text>
</comment>
<dbReference type="InterPro" id="IPR013670">
    <property type="entry name" value="EcoEI_R_C_dom"/>
</dbReference>
<dbReference type="AlphaFoldDB" id="B1C2T2"/>
<dbReference type="HOGENOM" id="CLU_2552323_0_0_9"/>
<sequence>MNVAKHAFSSYLNSNNLNADQIYFVNQIVEFVVRNGLLKDFTVLQEAPFTDRGSIVDVFPDLSVWAGIKNVIDGINVNALYL</sequence>
<proteinExistence type="predicted"/>
<keyword evidence="3" id="KW-1185">Reference proteome</keyword>
<dbReference type="EMBL" id="ABIK02000010">
    <property type="protein sequence ID" value="EDS74767.1"/>
    <property type="molecule type" value="Genomic_DNA"/>
</dbReference>
<dbReference type="GO" id="GO:0003677">
    <property type="term" value="F:DNA binding"/>
    <property type="evidence" value="ECO:0007669"/>
    <property type="project" value="InterPro"/>
</dbReference>
<evidence type="ECO:0000259" key="1">
    <source>
        <dbReference type="Pfam" id="PF08463"/>
    </source>
</evidence>
<reference evidence="2" key="1">
    <citation type="submission" date="2008-02" db="EMBL/GenBank/DDBJ databases">
        <authorList>
            <person name="Fulton L."/>
            <person name="Clifton S."/>
            <person name="Fulton B."/>
            <person name="Xu J."/>
            <person name="Minx P."/>
            <person name="Pepin K.H."/>
            <person name="Johnson M."/>
            <person name="Thiruvilangam P."/>
            <person name="Bhonagiri V."/>
            <person name="Nash W.E."/>
            <person name="Mardis E.R."/>
            <person name="Wilson R.K."/>
        </authorList>
    </citation>
    <scope>NUCLEOTIDE SEQUENCE [LARGE SCALE GENOMIC DNA]</scope>
    <source>
        <strain evidence="2">DSM 1552</strain>
    </source>
</reference>
<dbReference type="STRING" id="428126.CLOSPI_01544"/>
<dbReference type="Proteomes" id="UP000004910">
    <property type="component" value="Unassembled WGS sequence"/>
</dbReference>
<protein>
    <recommendedName>
        <fullName evidence="1">EcoEI R protein C-terminal domain-containing protein</fullName>
    </recommendedName>
</protein>
<organism evidence="2 3">
    <name type="scientific">Thomasclavelia spiroformis DSM 1552</name>
    <dbReference type="NCBI Taxonomy" id="428126"/>
    <lineage>
        <taxon>Bacteria</taxon>
        <taxon>Bacillati</taxon>
        <taxon>Bacillota</taxon>
        <taxon>Erysipelotrichia</taxon>
        <taxon>Erysipelotrichales</taxon>
        <taxon>Coprobacillaceae</taxon>
        <taxon>Thomasclavelia</taxon>
    </lineage>
</organism>